<dbReference type="PANTHER" id="PTHR46018:SF7">
    <property type="entry name" value="RIBONUCLEASE Z"/>
    <property type="match status" value="1"/>
</dbReference>
<name>A0ABX1R987_9PSEU</name>
<dbReference type="SMART" id="SM00849">
    <property type="entry name" value="Lactamase_B"/>
    <property type="match status" value="1"/>
</dbReference>
<dbReference type="Proteomes" id="UP001296706">
    <property type="component" value="Unassembled WGS sequence"/>
</dbReference>
<feature type="domain" description="Metallo-beta-lactamase" evidence="1">
    <location>
        <begin position="18"/>
        <end position="223"/>
    </location>
</feature>
<sequence>MLVTVVGSGDAFGSGGRFQTCIALAGEGPAAPVHTLVDCGATSLVALRKADVDLAAIETVLVSHLHGDHFGGLPFLILDGQFRRRTKDLTVVGPPGTNVRLAEVMEILFPGSSTVRRRFNVRVIEHADGDVLNLERMTVTAFEVRHASGAPAYALRVRDREAGSSVAYSGDTEWTEALVRVADGADVFLCEGYAPQPVRWHLDLDSLARNADRLACRRLVLTHMSPATLGLNRLDWEAAHDGMVINPSGG</sequence>
<dbReference type="EMBL" id="JAAXKY010000002">
    <property type="protein sequence ID" value="NMH75788.1"/>
    <property type="molecule type" value="Genomic_DNA"/>
</dbReference>
<organism evidence="2 3">
    <name type="scientific">Pseudonocardia xinjiangensis</name>
    <dbReference type="NCBI Taxonomy" id="75289"/>
    <lineage>
        <taxon>Bacteria</taxon>
        <taxon>Bacillati</taxon>
        <taxon>Actinomycetota</taxon>
        <taxon>Actinomycetes</taxon>
        <taxon>Pseudonocardiales</taxon>
        <taxon>Pseudonocardiaceae</taxon>
        <taxon>Pseudonocardia</taxon>
    </lineage>
</organism>
<dbReference type="CDD" id="cd07740">
    <property type="entry name" value="metallo-hydrolase-like_MBL-fold"/>
    <property type="match status" value="1"/>
</dbReference>
<evidence type="ECO:0000259" key="1">
    <source>
        <dbReference type="SMART" id="SM00849"/>
    </source>
</evidence>
<evidence type="ECO:0000313" key="3">
    <source>
        <dbReference type="Proteomes" id="UP001296706"/>
    </source>
</evidence>
<dbReference type="InterPro" id="IPR001279">
    <property type="entry name" value="Metallo-B-lactamas"/>
</dbReference>
<gene>
    <name evidence="2" type="ORF">HF577_01520</name>
</gene>
<evidence type="ECO:0000313" key="2">
    <source>
        <dbReference type="EMBL" id="NMH75788.1"/>
    </source>
</evidence>
<dbReference type="InterPro" id="IPR036866">
    <property type="entry name" value="RibonucZ/Hydroxyglut_hydro"/>
</dbReference>
<protein>
    <submittedName>
        <fullName evidence="2">MBL fold metallo-hydrolase</fullName>
    </submittedName>
</protein>
<dbReference type="Pfam" id="PF12706">
    <property type="entry name" value="Lactamase_B_2"/>
    <property type="match status" value="1"/>
</dbReference>
<comment type="caution">
    <text evidence="2">The sequence shown here is derived from an EMBL/GenBank/DDBJ whole genome shotgun (WGS) entry which is preliminary data.</text>
</comment>
<reference evidence="2 3" key="1">
    <citation type="submission" date="2020-04" db="EMBL/GenBank/DDBJ databases">
        <authorList>
            <person name="Klaysubun C."/>
            <person name="Duangmal K."/>
            <person name="Lipun K."/>
        </authorList>
    </citation>
    <scope>NUCLEOTIDE SEQUENCE [LARGE SCALE GENOMIC DNA]</scope>
    <source>
        <strain evidence="2 3">JCM 11839</strain>
    </source>
</reference>
<accession>A0ABX1R987</accession>
<dbReference type="PANTHER" id="PTHR46018">
    <property type="entry name" value="ZINC PHOSPHODIESTERASE ELAC PROTEIN 1"/>
    <property type="match status" value="1"/>
</dbReference>
<keyword evidence="3" id="KW-1185">Reference proteome</keyword>
<dbReference type="RefSeq" id="WP_169393860.1">
    <property type="nucleotide sequence ID" value="NZ_BAAAJH010000039.1"/>
</dbReference>
<dbReference type="SUPFAM" id="SSF56281">
    <property type="entry name" value="Metallo-hydrolase/oxidoreductase"/>
    <property type="match status" value="1"/>
</dbReference>
<proteinExistence type="predicted"/>
<dbReference type="Gene3D" id="3.60.15.10">
    <property type="entry name" value="Ribonuclease Z/Hydroxyacylglutathione hydrolase-like"/>
    <property type="match status" value="1"/>
</dbReference>